<dbReference type="KEGG" id="rsa:RSal33209_2278"/>
<dbReference type="SUPFAM" id="SSF56784">
    <property type="entry name" value="HAD-like"/>
    <property type="match status" value="1"/>
</dbReference>
<dbReference type="InterPro" id="IPR050155">
    <property type="entry name" value="HAD-like_hydrolase_sf"/>
</dbReference>
<dbReference type="PANTHER" id="PTHR43434">
    <property type="entry name" value="PHOSPHOGLYCOLATE PHOSPHATASE"/>
    <property type="match status" value="1"/>
</dbReference>
<dbReference type="Pfam" id="PF13419">
    <property type="entry name" value="HAD_2"/>
    <property type="match status" value="1"/>
</dbReference>
<dbReference type="InterPro" id="IPR023198">
    <property type="entry name" value="PGP-like_dom2"/>
</dbReference>
<dbReference type="Proteomes" id="UP000002007">
    <property type="component" value="Chromosome"/>
</dbReference>
<dbReference type="STRING" id="288705.RSal33209_2278"/>
<dbReference type="eggNOG" id="COG0546">
    <property type="taxonomic scope" value="Bacteria"/>
</dbReference>
<dbReference type="Gene3D" id="1.10.150.240">
    <property type="entry name" value="Putative phosphatase, domain 2"/>
    <property type="match status" value="1"/>
</dbReference>
<dbReference type="HOGENOM" id="CLU_045011_19_4_11"/>
<proteinExistence type="predicted"/>
<dbReference type="InterPro" id="IPR006439">
    <property type="entry name" value="HAD-SF_hydro_IA"/>
</dbReference>
<dbReference type="RefSeq" id="WP_012245674.1">
    <property type="nucleotide sequence ID" value="NC_010168.1"/>
</dbReference>
<dbReference type="NCBIfam" id="TIGR01549">
    <property type="entry name" value="HAD-SF-IA-v1"/>
    <property type="match status" value="1"/>
</dbReference>
<dbReference type="EMBL" id="CP000910">
    <property type="protein sequence ID" value="ABY24009.1"/>
    <property type="molecule type" value="Genomic_DNA"/>
</dbReference>
<dbReference type="InterPro" id="IPR023214">
    <property type="entry name" value="HAD_sf"/>
</dbReference>
<protein>
    <submittedName>
        <fullName evidence="1">Putative phosphatase</fullName>
    </submittedName>
</protein>
<reference evidence="2" key="1">
    <citation type="journal article" date="2008" name="J. Bacteriol.">
        <title>Genome sequence of the fish pathogen Renibacterium salmoninarum suggests reductive evolution away from an environmental Arthrobacter ancestor.</title>
        <authorList>
            <person name="Wiens G.D."/>
            <person name="Rockey D.D."/>
            <person name="Wu Z."/>
            <person name="Chang J."/>
            <person name="Levy R."/>
            <person name="Crane S."/>
            <person name="Chen D.S."/>
            <person name="Capri G.R."/>
            <person name="Burnett J.R."/>
            <person name="Sudheesh P.S."/>
            <person name="Schipma M.J."/>
            <person name="Burd H."/>
            <person name="Bhattacharyya A."/>
            <person name="Rhodes L.D."/>
            <person name="Kaul R."/>
            <person name="Strom M.S."/>
        </authorList>
    </citation>
    <scope>NUCLEOTIDE SEQUENCE [LARGE SCALE GENOMIC DNA]</scope>
    <source>
        <strain evidence="2">ATCC 33209 / DSM 20767 / JCM 11484 / NBRC 15589 / NCIMB 2235</strain>
    </source>
</reference>
<evidence type="ECO:0000313" key="1">
    <source>
        <dbReference type="EMBL" id="ABY24009.1"/>
    </source>
</evidence>
<dbReference type="GO" id="GO:0004713">
    <property type="term" value="F:protein tyrosine kinase activity"/>
    <property type="evidence" value="ECO:0007669"/>
    <property type="project" value="TreeGrafter"/>
</dbReference>
<dbReference type="AlphaFoldDB" id="A9WT71"/>
<dbReference type="InterPro" id="IPR036412">
    <property type="entry name" value="HAD-like_sf"/>
</dbReference>
<keyword evidence="2" id="KW-1185">Reference proteome</keyword>
<gene>
    <name evidence="1" type="ordered locus">RSal33209_2278</name>
</gene>
<sequence>MNTRVPEDIDRSSVGVLFDLDGTLVDPAGGITGGIAYALKGMGLPVPAEAVLNSMVGPKLAESLLKYTETDAAQLAKTIELYRVWYNEHGIAMSKPYPGMIELLAELKSRGIRLAVATQKPRTLAATVLAHHGYAPYFEFISGADDDESLLAANDGLPPKTKIVERALQELGNPATVVMVGDREHDVLGARANGLACLGVSWGFAADGELDAAGELCIVHSAEELGEEILRFATEGVTYGAL</sequence>
<dbReference type="Gene3D" id="3.40.50.1000">
    <property type="entry name" value="HAD superfamily/HAD-like"/>
    <property type="match status" value="1"/>
</dbReference>
<organism evidence="1 2">
    <name type="scientific">Renibacterium salmoninarum (strain ATCC 33209 / DSM 20767 / JCM 11484 / NBRC 15589 / NCIMB 2235)</name>
    <dbReference type="NCBI Taxonomy" id="288705"/>
    <lineage>
        <taxon>Bacteria</taxon>
        <taxon>Bacillati</taxon>
        <taxon>Actinomycetota</taxon>
        <taxon>Actinomycetes</taxon>
        <taxon>Micrococcales</taxon>
        <taxon>Micrococcaceae</taxon>
        <taxon>Renibacterium</taxon>
    </lineage>
</organism>
<accession>A9WT71</accession>
<dbReference type="PANTHER" id="PTHR43434:SF20">
    <property type="entry name" value="5'-NUCLEOTIDASE"/>
    <property type="match status" value="1"/>
</dbReference>
<evidence type="ECO:0000313" key="2">
    <source>
        <dbReference type="Proteomes" id="UP000002007"/>
    </source>
</evidence>
<dbReference type="GO" id="GO:0005829">
    <property type="term" value="C:cytosol"/>
    <property type="evidence" value="ECO:0007669"/>
    <property type="project" value="TreeGrafter"/>
</dbReference>
<name>A9WT71_RENSM</name>
<dbReference type="InterPro" id="IPR041492">
    <property type="entry name" value="HAD_2"/>
</dbReference>